<dbReference type="OrthoDB" id="9801455at2"/>
<evidence type="ECO:0000313" key="9">
    <source>
        <dbReference type="Proteomes" id="UP000028701"/>
    </source>
</evidence>
<comment type="similarity">
    <text evidence="1 5">Belongs to the glycosyl hydrolase 32 family.</text>
</comment>
<dbReference type="SMART" id="SM00640">
    <property type="entry name" value="Glyco_32"/>
    <property type="match status" value="1"/>
</dbReference>
<proteinExistence type="inferred from homology"/>
<feature type="domain" description="Glycosyl hydrolase family 32 N-terminal" evidence="6">
    <location>
        <begin position="121"/>
        <end position="429"/>
    </location>
</feature>
<dbReference type="InterPro" id="IPR001362">
    <property type="entry name" value="Glyco_hydro_32"/>
</dbReference>
<dbReference type="EMBL" id="BBJU01000019">
    <property type="protein sequence ID" value="GAK71637.1"/>
    <property type="molecule type" value="Genomic_DNA"/>
</dbReference>
<evidence type="ECO:0000256" key="3">
    <source>
        <dbReference type="ARBA" id="ARBA00022801"/>
    </source>
</evidence>
<protein>
    <recommendedName>
        <fullName evidence="2">beta-fructofuranosidase</fullName>
        <ecNumber evidence="2">3.2.1.26</ecNumber>
    </recommendedName>
</protein>
<evidence type="ECO:0000256" key="1">
    <source>
        <dbReference type="ARBA" id="ARBA00009902"/>
    </source>
</evidence>
<dbReference type="Proteomes" id="UP000028701">
    <property type="component" value="Unassembled WGS sequence"/>
</dbReference>
<dbReference type="Gene3D" id="2.60.120.560">
    <property type="entry name" value="Exo-inulinase, domain 1"/>
    <property type="match status" value="1"/>
</dbReference>
<sequence length="571" mass="63644">MNDTALPVEIESAVRTIQTDLPVNATFHVWLKAKKADEPGSVSFSNHNGKFGEVSTTNVDEYNFRIYQVFGGGRVELSYDTVTTAVSVMYWFIASDVLETGITVVHTKPDNAAPDLPDSYHFRPPFGWMNDPNGFGRFEGRPHLFYQHYSHGLRWNTMHWGHAVSSDYLRWRHLPIFLFPSEDLTTRPDKRGGAYSGSTIPLVEGTGIRVFFTEQVQDRVPEQQIQLTATSSDLIMAGQADVILGHRPDGQGLTPDFRDPYVVRGPDGLWKMLLGSQSDGGGVILLYETQDPTAASGWTYVGKLWVETRYKTTAIECPCLLPLDGPANARSTRWVLTYGLMHSEDAATGRKNLTMADVGWFDGKTFVKEFGQELDFGTDNYAFQAFLDGDTIVGIGWLANWADATPEIDFPTAMTLPRRLHFSHGALLTPPIGAAESLRHRILDRTRLAAGERVEFPTGAVELLFELTKPGLPFELELDHPGVKLGVVCDETGLWIRHEDGREGPSPRYIAEGARPFRLRIFLDYGSIEVFADHGRYVGTKRIDSFEPVRAAHLKSIDGAVAHATIWALKQ</sequence>
<evidence type="ECO:0000259" key="6">
    <source>
        <dbReference type="Pfam" id="PF00251"/>
    </source>
</evidence>
<keyword evidence="3 5" id="KW-0378">Hydrolase</keyword>
<evidence type="ECO:0000256" key="2">
    <source>
        <dbReference type="ARBA" id="ARBA00012758"/>
    </source>
</evidence>
<dbReference type="EC" id="3.2.1.26" evidence="2"/>
<name>A0A081CY91_9HYPH</name>
<evidence type="ECO:0000256" key="4">
    <source>
        <dbReference type="ARBA" id="ARBA00023295"/>
    </source>
</evidence>
<evidence type="ECO:0000313" key="8">
    <source>
        <dbReference type="EMBL" id="GAK71637.1"/>
    </source>
</evidence>
<organism evidence="8 9">
    <name type="scientific">Agrobacterium rubi TR3 = NBRC 13261</name>
    <dbReference type="NCBI Taxonomy" id="1368415"/>
    <lineage>
        <taxon>Bacteria</taxon>
        <taxon>Pseudomonadati</taxon>
        <taxon>Pseudomonadota</taxon>
        <taxon>Alphaproteobacteria</taxon>
        <taxon>Hyphomicrobiales</taxon>
        <taxon>Rhizobiaceae</taxon>
        <taxon>Rhizobium/Agrobacterium group</taxon>
        <taxon>Agrobacterium</taxon>
    </lineage>
</organism>
<dbReference type="InterPro" id="IPR013189">
    <property type="entry name" value="Glyco_hydro_32_C"/>
</dbReference>
<dbReference type="InterPro" id="IPR013320">
    <property type="entry name" value="ConA-like_dom_sf"/>
</dbReference>
<dbReference type="Pfam" id="PF08244">
    <property type="entry name" value="Glyco_hydro_32C"/>
    <property type="match status" value="1"/>
</dbReference>
<evidence type="ECO:0000256" key="5">
    <source>
        <dbReference type="RuleBase" id="RU362110"/>
    </source>
</evidence>
<dbReference type="AlphaFoldDB" id="A0A081CY91"/>
<reference evidence="8 9" key="1">
    <citation type="submission" date="2014-08" db="EMBL/GenBank/DDBJ databases">
        <title>Whole genome shotgun sequence of Rhizobium rubi NBRC 13261.</title>
        <authorList>
            <person name="Katano-Makiyama Y."/>
            <person name="Hosoyama A."/>
            <person name="Hashimoto M."/>
            <person name="Hosoyama Y."/>
            <person name="Noguchi M."/>
            <person name="Tsuchikane K."/>
            <person name="Uohara A."/>
            <person name="Ohji S."/>
            <person name="Ichikawa N."/>
            <person name="Kimura A."/>
            <person name="Yamazoe A."/>
            <person name="Fujita N."/>
        </authorList>
    </citation>
    <scope>NUCLEOTIDE SEQUENCE [LARGE SCALE GENOMIC DNA]</scope>
    <source>
        <strain evidence="8 9">NBRC 13261</strain>
    </source>
</reference>
<dbReference type="RefSeq" id="WP_045231186.1">
    <property type="nucleotide sequence ID" value="NZ_BBJU01000019.1"/>
</dbReference>
<feature type="domain" description="Glycosyl hydrolase family 32 C-terminal" evidence="7">
    <location>
        <begin position="515"/>
        <end position="567"/>
    </location>
</feature>
<dbReference type="SUPFAM" id="SSF49899">
    <property type="entry name" value="Concanavalin A-like lectins/glucanases"/>
    <property type="match status" value="1"/>
</dbReference>
<dbReference type="InterPro" id="IPR013148">
    <property type="entry name" value="Glyco_hydro_32_N"/>
</dbReference>
<dbReference type="Gene3D" id="2.115.10.20">
    <property type="entry name" value="Glycosyl hydrolase domain, family 43"/>
    <property type="match status" value="1"/>
</dbReference>
<dbReference type="GO" id="GO:0005975">
    <property type="term" value="P:carbohydrate metabolic process"/>
    <property type="evidence" value="ECO:0007669"/>
    <property type="project" value="InterPro"/>
</dbReference>
<accession>A0A081CY91</accession>
<evidence type="ECO:0000259" key="7">
    <source>
        <dbReference type="Pfam" id="PF08244"/>
    </source>
</evidence>
<dbReference type="PROSITE" id="PS00609">
    <property type="entry name" value="GLYCOSYL_HYDROL_F32"/>
    <property type="match status" value="1"/>
</dbReference>
<dbReference type="InterPro" id="IPR018053">
    <property type="entry name" value="Glyco_hydro_32_AS"/>
</dbReference>
<dbReference type="Pfam" id="PF00251">
    <property type="entry name" value="Glyco_hydro_32N"/>
    <property type="match status" value="1"/>
</dbReference>
<dbReference type="InterPro" id="IPR051214">
    <property type="entry name" value="GH32_Enzymes"/>
</dbReference>
<dbReference type="eggNOG" id="COG1621">
    <property type="taxonomic scope" value="Bacteria"/>
</dbReference>
<dbReference type="SUPFAM" id="SSF75005">
    <property type="entry name" value="Arabinanase/levansucrase/invertase"/>
    <property type="match status" value="1"/>
</dbReference>
<comment type="caution">
    <text evidence="8">The sequence shown here is derived from an EMBL/GenBank/DDBJ whole genome shotgun (WGS) entry which is preliminary data.</text>
</comment>
<gene>
    <name evidence="8" type="ORF">RRU01S_19_00420</name>
</gene>
<keyword evidence="4 5" id="KW-0326">Glycosidase</keyword>
<dbReference type="PANTHER" id="PTHR43101">
    <property type="entry name" value="BETA-FRUCTOSIDASE"/>
    <property type="match status" value="1"/>
</dbReference>
<dbReference type="GO" id="GO:0004564">
    <property type="term" value="F:beta-fructofuranosidase activity"/>
    <property type="evidence" value="ECO:0007669"/>
    <property type="project" value="UniProtKB-EC"/>
</dbReference>
<dbReference type="PANTHER" id="PTHR43101:SF1">
    <property type="entry name" value="BETA-FRUCTOSIDASE"/>
    <property type="match status" value="1"/>
</dbReference>
<dbReference type="InterPro" id="IPR023296">
    <property type="entry name" value="Glyco_hydro_beta-prop_sf"/>
</dbReference>